<reference evidence="1 2" key="2">
    <citation type="journal article" date="2012" name="J. Bacteriol.">
        <title>Genome Sequence of Edwardsiella ictaluri 93-146, a Strain Associated with a Natural Channel Catfish Outbreak of Enteric Septicemia of Catfish.</title>
        <authorList>
            <person name="Williams M.L."/>
            <person name="Gillaspy A.F."/>
            <person name="Dyer D.W."/>
            <person name="Thune R.L."/>
            <person name="Waldbieser G.C."/>
            <person name="Schuster S.C."/>
            <person name="Gipson J."/>
            <person name="Zaitshik J."/>
            <person name="Landry C."/>
            <person name="Banes M.M."/>
            <person name="Lawrence M.L."/>
        </authorList>
    </citation>
    <scope>NUCLEOTIDE SEQUENCE [LARGE SCALE GENOMIC DNA]</scope>
    <source>
        <strain evidence="1 2">93-146</strain>
    </source>
</reference>
<dbReference type="KEGG" id="eic:NT01EI_1034"/>
<proteinExistence type="predicted"/>
<organism evidence="1 2">
    <name type="scientific">Edwardsiella ictaluri (strain 93-146)</name>
    <dbReference type="NCBI Taxonomy" id="634503"/>
    <lineage>
        <taxon>Bacteria</taxon>
        <taxon>Pseudomonadati</taxon>
        <taxon>Pseudomonadota</taxon>
        <taxon>Gammaproteobacteria</taxon>
        <taxon>Enterobacterales</taxon>
        <taxon>Hafniaceae</taxon>
        <taxon>Edwardsiella</taxon>
    </lineage>
</organism>
<dbReference type="EMBL" id="CP001600">
    <property type="protein sequence ID" value="ACR68246.1"/>
    <property type="molecule type" value="Genomic_DNA"/>
</dbReference>
<gene>
    <name evidence="1" type="ordered locus">NT01EI_1034</name>
</gene>
<evidence type="ECO:0000313" key="1">
    <source>
        <dbReference type="EMBL" id="ACR68246.1"/>
    </source>
</evidence>
<dbReference type="AlphaFoldDB" id="C5BBH9"/>
<dbReference type="Proteomes" id="UP000001485">
    <property type="component" value="Chromosome"/>
</dbReference>
<sequence length="41" mass="4509">MTLPGMAAPPLSRYFRGMSAGDETILRLFFCKSVSNKEKTG</sequence>
<dbReference type="HOGENOM" id="CLU_3269242_0_0_6"/>
<accession>C5BBH9</accession>
<protein>
    <submittedName>
        <fullName evidence="1">Uncharacterized protein</fullName>
    </submittedName>
</protein>
<reference evidence="2" key="1">
    <citation type="submission" date="2009-03" db="EMBL/GenBank/DDBJ databases">
        <title>Complete genome sequence of Edwardsiella ictaluri 93-146.</title>
        <authorList>
            <person name="Williams M.L."/>
            <person name="Gillaspy A.F."/>
            <person name="Dyer D.W."/>
            <person name="Thune R.L."/>
            <person name="Waldbieser G.C."/>
            <person name="Schuster S.C."/>
            <person name="Gipson J."/>
            <person name="Zaitshik J."/>
            <person name="Landry C."/>
            <person name="Lawrence M.L."/>
        </authorList>
    </citation>
    <scope>NUCLEOTIDE SEQUENCE [LARGE SCALE GENOMIC DNA]</scope>
    <source>
        <strain evidence="2">93-146</strain>
    </source>
</reference>
<evidence type="ECO:0000313" key="2">
    <source>
        <dbReference type="Proteomes" id="UP000001485"/>
    </source>
</evidence>
<name>C5BBH9_EDWI9</name>